<dbReference type="Proteomes" id="UP000033740">
    <property type="component" value="Unassembled WGS sequence"/>
</dbReference>
<gene>
    <name evidence="2" type="primary">ugpB_1</name>
    <name evidence="2" type="ORF">RS86_00581</name>
</gene>
<dbReference type="PANTHER" id="PTHR43649">
    <property type="entry name" value="ARABINOSE-BINDING PROTEIN-RELATED"/>
    <property type="match status" value="1"/>
</dbReference>
<organism evidence="2 3">
    <name type="scientific">Microbacterium azadirachtae</name>
    <dbReference type="NCBI Taxonomy" id="582680"/>
    <lineage>
        <taxon>Bacteria</taxon>
        <taxon>Bacillati</taxon>
        <taxon>Actinomycetota</taxon>
        <taxon>Actinomycetes</taxon>
        <taxon>Micrococcales</taxon>
        <taxon>Microbacteriaceae</taxon>
        <taxon>Microbacterium</taxon>
    </lineage>
</organism>
<proteinExistence type="predicted"/>
<dbReference type="AlphaFoldDB" id="A0A0F0LPY1"/>
<keyword evidence="1" id="KW-0732">Signal</keyword>
<accession>A0A0F0LPY1</accession>
<evidence type="ECO:0000256" key="1">
    <source>
        <dbReference type="SAM" id="SignalP"/>
    </source>
</evidence>
<evidence type="ECO:0000313" key="2">
    <source>
        <dbReference type="EMBL" id="KJL35198.1"/>
    </source>
</evidence>
<dbReference type="PANTHER" id="PTHR43649:SF12">
    <property type="entry name" value="DIACETYLCHITOBIOSE BINDING PROTEIN DASA"/>
    <property type="match status" value="1"/>
</dbReference>
<feature type="signal peptide" evidence="1">
    <location>
        <begin position="1"/>
        <end position="26"/>
    </location>
</feature>
<dbReference type="InterPro" id="IPR006059">
    <property type="entry name" value="SBP"/>
</dbReference>
<dbReference type="STRING" id="582680.RS86_00581"/>
<protein>
    <submittedName>
        <fullName evidence="2">sn-glycerol-3-phosphate-binding periplasmic protein UgpB</fullName>
    </submittedName>
</protein>
<dbReference type="CDD" id="cd13585">
    <property type="entry name" value="PBP2_TMBP_like"/>
    <property type="match status" value="1"/>
</dbReference>
<dbReference type="Gene3D" id="3.40.190.10">
    <property type="entry name" value="Periplasmic binding protein-like II"/>
    <property type="match status" value="1"/>
</dbReference>
<dbReference type="PATRIC" id="fig|582680.6.peg.598"/>
<dbReference type="EMBL" id="JYIX01000024">
    <property type="protein sequence ID" value="KJL35198.1"/>
    <property type="molecule type" value="Genomic_DNA"/>
</dbReference>
<feature type="chain" id="PRO_5002445570" evidence="1">
    <location>
        <begin position="27"/>
        <end position="428"/>
    </location>
</feature>
<evidence type="ECO:0000313" key="3">
    <source>
        <dbReference type="Proteomes" id="UP000033740"/>
    </source>
</evidence>
<dbReference type="Pfam" id="PF01547">
    <property type="entry name" value="SBP_bac_1"/>
    <property type="match status" value="1"/>
</dbReference>
<reference evidence="2 3" key="1">
    <citation type="submission" date="2015-02" db="EMBL/GenBank/DDBJ databases">
        <title>Draft genome sequences of ten Microbacterium spp. with emphasis on heavy metal contaminated environments.</title>
        <authorList>
            <person name="Corretto E."/>
        </authorList>
    </citation>
    <scope>NUCLEOTIDE SEQUENCE [LARGE SCALE GENOMIC DNA]</scope>
    <source>
        <strain evidence="2 3">ARN176</strain>
    </source>
</reference>
<comment type="caution">
    <text evidence="2">The sequence shown here is derived from an EMBL/GenBank/DDBJ whole genome shotgun (WGS) entry which is preliminary data.</text>
</comment>
<dbReference type="PROSITE" id="PS51257">
    <property type="entry name" value="PROKAR_LIPOPROTEIN"/>
    <property type="match status" value="1"/>
</dbReference>
<dbReference type="SUPFAM" id="SSF53850">
    <property type="entry name" value="Periplasmic binding protein-like II"/>
    <property type="match status" value="1"/>
</dbReference>
<sequence length="428" mass="44508">MNTAKKLVGAAALATAAIVAITGCSATPSTPAPTTAAPDSVALRMTVWTSNEAQLALFASIADGYKATHPEIKSITFDSLPFADYNTTLTTQIAGGNAPDLAWMGDLSKDLIASDALLPLTPVLKETKGWGYDDLLPSATAEFSKDGQLYAYPFSNSPYALYVNKDLLAAAGQSLPSSGLTWDEVSKAGAAVNAATGKAGFVIRDFDFSAWNTLATVWTGWGASAWNADGTKCTFDDSKMVDAFTFLHDAVFKESAMPGPGTKADFFAGDSAFTVAQVSRASLLTGDFGYEVLPLPAGPAGAYSVIGQAGVGVLRTSAHPQEASSFLAYLTGPENSAKLSQFFPSARTSLLTGEKLAANNKKLTAEQLQTVVVDQVPGAVTLPNHTSPAEIAQKGKTALDAMWKPDADVKKVLTSVCSAITPLLAGGR</sequence>
<dbReference type="RefSeq" id="WP_045270708.1">
    <property type="nucleotide sequence ID" value="NZ_JYIX01000024.1"/>
</dbReference>
<dbReference type="InterPro" id="IPR050490">
    <property type="entry name" value="Bact_solute-bd_prot1"/>
</dbReference>
<keyword evidence="3" id="KW-1185">Reference proteome</keyword>
<name>A0A0F0LPY1_9MICO</name>